<accession>A0A1T5CBE9</accession>
<evidence type="ECO:0008006" key="3">
    <source>
        <dbReference type="Google" id="ProtNLM"/>
    </source>
</evidence>
<gene>
    <name evidence="1" type="ORF">SAMN05660349_01803</name>
</gene>
<proteinExistence type="predicted"/>
<evidence type="ECO:0000313" key="2">
    <source>
        <dbReference type="Proteomes" id="UP000190852"/>
    </source>
</evidence>
<dbReference type="Proteomes" id="UP000190852">
    <property type="component" value="Unassembled WGS sequence"/>
</dbReference>
<dbReference type="RefSeq" id="WP_079683335.1">
    <property type="nucleotide sequence ID" value="NZ_FUYQ01000011.1"/>
</dbReference>
<reference evidence="2" key="1">
    <citation type="submission" date="2017-02" db="EMBL/GenBank/DDBJ databases">
        <authorList>
            <person name="Varghese N."/>
            <person name="Submissions S."/>
        </authorList>
    </citation>
    <scope>NUCLEOTIDE SEQUENCE [LARGE SCALE GENOMIC DNA]</scope>
    <source>
        <strain evidence="2">DSM 24967</strain>
    </source>
</reference>
<organism evidence="1 2">
    <name type="scientific">Parabacteroides chartae</name>
    <dbReference type="NCBI Taxonomy" id="1037355"/>
    <lineage>
        <taxon>Bacteria</taxon>
        <taxon>Pseudomonadati</taxon>
        <taxon>Bacteroidota</taxon>
        <taxon>Bacteroidia</taxon>
        <taxon>Bacteroidales</taxon>
        <taxon>Tannerellaceae</taxon>
        <taxon>Parabacteroides</taxon>
    </lineage>
</organism>
<dbReference type="EMBL" id="FUYQ01000011">
    <property type="protein sequence ID" value="SKB56681.1"/>
    <property type="molecule type" value="Genomic_DNA"/>
</dbReference>
<evidence type="ECO:0000313" key="1">
    <source>
        <dbReference type="EMBL" id="SKB56681.1"/>
    </source>
</evidence>
<dbReference type="AlphaFoldDB" id="A0A1T5CBE9"/>
<sequence>MQKKRRLVILSDLWGWERADWLTYYLDQLQGVYDITCYDSCSLGNVSTTDRNEAALHAQFMDGGLETAVSRLLELESAIASQGNRPVDVLAFSIGGTIAWKACLSGLEAHRIFALSSTRLRYETVLPAAGIYLYYGETDPYKPDEVWMRQMNLSCRIFPETGHLLYRESIFASQVCRDILNGV</sequence>
<dbReference type="Gene3D" id="3.40.50.1820">
    <property type="entry name" value="alpha/beta hydrolase"/>
    <property type="match status" value="1"/>
</dbReference>
<dbReference type="InterPro" id="IPR029058">
    <property type="entry name" value="AB_hydrolase_fold"/>
</dbReference>
<name>A0A1T5CBE9_9BACT</name>
<protein>
    <recommendedName>
        <fullName evidence="3">Alpha/beta hydrolase family protein</fullName>
    </recommendedName>
</protein>
<dbReference type="SUPFAM" id="SSF53474">
    <property type="entry name" value="alpha/beta-Hydrolases"/>
    <property type="match status" value="1"/>
</dbReference>
<keyword evidence="2" id="KW-1185">Reference proteome</keyword>